<dbReference type="PANTHER" id="PTHR22940:SF4">
    <property type="entry name" value="PROTEIN TIMELESS HOMOLOG"/>
    <property type="match status" value="1"/>
</dbReference>
<dbReference type="AlphaFoldDB" id="A0A6S7KUF6"/>
<dbReference type="GO" id="GO:0031298">
    <property type="term" value="C:replication fork protection complex"/>
    <property type="evidence" value="ECO:0007669"/>
    <property type="project" value="TreeGrafter"/>
</dbReference>
<proteinExistence type="predicted"/>
<evidence type="ECO:0000313" key="3">
    <source>
        <dbReference type="Proteomes" id="UP001152795"/>
    </source>
</evidence>
<feature type="non-terminal residue" evidence="2">
    <location>
        <position position="1"/>
    </location>
</feature>
<accession>A0A6S7KUF6</accession>
<evidence type="ECO:0000256" key="1">
    <source>
        <dbReference type="SAM" id="MobiDB-lite"/>
    </source>
</evidence>
<keyword evidence="3" id="KW-1185">Reference proteome</keyword>
<dbReference type="GO" id="GO:0006281">
    <property type="term" value="P:DNA repair"/>
    <property type="evidence" value="ECO:0007669"/>
    <property type="project" value="TreeGrafter"/>
</dbReference>
<feature type="compositionally biased region" description="Acidic residues" evidence="1">
    <location>
        <begin position="119"/>
        <end position="146"/>
    </location>
</feature>
<reference evidence="2" key="1">
    <citation type="submission" date="2020-04" db="EMBL/GenBank/DDBJ databases">
        <authorList>
            <person name="Alioto T."/>
            <person name="Alioto T."/>
            <person name="Gomez Garrido J."/>
        </authorList>
    </citation>
    <scope>NUCLEOTIDE SEQUENCE</scope>
    <source>
        <strain evidence="2">A484AB</strain>
    </source>
</reference>
<evidence type="ECO:0000313" key="2">
    <source>
        <dbReference type="EMBL" id="CAB4030292.1"/>
    </source>
</evidence>
<comment type="caution">
    <text evidence="2">The sequence shown here is derived from an EMBL/GenBank/DDBJ whole genome shotgun (WGS) entry which is preliminary data.</text>
</comment>
<feature type="compositionally biased region" description="Basic and acidic residues" evidence="1">
    <location>
        <begin position="108"/>
        <end position="118"/>
    </location>
</feature>
<dbReference type="GO" id="GO:0003677">
    <property type="term" value="F:DNA binding"/>
    <property type="evidence" value="ECO:0007669"/>
    <property type="project" value="TreeGrafter"/>
</dbReference>
<feature type="region of interest" description="Disordered" evidence="1">
    <location>
        <begin position="99"/>
        <end position="146"/>
    </location>
</feature>
<gene>
    <name evidence="2" type="ORF">PACLA_8A048649</name>
</gene>
<dbReference type="OrthoDB" id="310853at2759"/>
<dbReference type="GO" id="GO:0000076">
    <property type="term" value="P:DNA replication checkpoint signaling"/>
    <property type="evidence" value="ECO:0007669"/>
    <property type="project" value="TreeGrafter"/>
</dbReference>
<name>A0A6S7KUF6_PARCT</name>
<dbReference type="Proteomes" id="UP001152795">
    <property type="component" value="Unassembled WGS sequence"/>
</dbReference>
<dbReference type="InterPro" id="IPR044998">
    <property type="entry name" value="Timeless"/>
</dbReference>
<dbReference type="GO" id="GO:0043111">
    <property type="term" value="P:replication fork arrest"/>
    <property type="evidence" value="ECO:0007669"/>
    <property type="project" value="TreeGrafter"/>
</dbReference>
<organism evidence="2 3">
    <name type="scientific">Paramuricea clavata</name>
    <name type="common">Red gorgonian</name>
    <name type="synonym">Violescent sea-whip</name>
    <dbReference type="NCBI Taxonomy" id="317549"/>
    <lineage>
        <taxon>Eukaryota</taxon>
        <taxon>Metazoa</taxon>
        <taxon>Cnidaria</taxon>
        <taxon>Anthozoa</taxon>
        <taxon>Octocorallia</taxon>
        <taxon>Malacalcyonacea</taxon>
        <taxon>Plexauridae</taxon>
        <taxon>Paramuricea</taxon>
    </lineage>
</organism>
<dbReference type="EMBL" id="CACRXK020016761">
    <property type="protein sequence ID" value="CAB4030292.1"/>
    <property type="molecule type" value="Genomic_DNA"/>
</dbReference>
<dbReference type="Pfam" id="PF26019">
    <property type="entry name" value="HTH_TIMELESS"/>
    <property type="match status" value="1"/>
</dbReference>
<protein>
    <submittedName>
        <fullName evidence="2">Uncharacterized protein</fullName>
    </submittedName>
</protein>
<dbReference type="PANTHER" id="PTHR22940">
    <property type="entry name" value="TIMEOUT/TIMELESS-2"/>
    <property type="match status" value="1"/>
</dbReference>
<sequence>NILNAINNEFRTRRQVVGKLITLGLVENKEILKKKPVNKNAWPEEEQNELRNLFEEFKDSEDIVGGILMSMTNKTRSRRQVINQLVKLNIVEDRSILRKKRAKKPRKRNNEYEEKDGGSDEEDGGGDEEPDAETSDDENDESDLNDEMSTEFSNMLAVVKNSEHVDQLEWIKSRLNGAADDRAEDGIKPVHYLNVRFIKYIGLAYGHSNSEFIR</sequence>